<dbReference type="CDD" id="cd20354">
    <property type="entry name" value="Rcat_RBR_RNF14"/>
    <property type="match status" value="1"/>
</dbReference>
<evidence type="ECO:0000256" key="1">
    <source>
        <dbReference type="ARBA" id="ARBA00001798"/>
    </source>
</evidence>
<dbReference type="Pfam" id="PF22191">
    <property type="entry name" value="IBR_1"/>
    <property type="match status" value="1"/>
</dbReference>
<dbReference type="GO" id="GO:0008270">
    <property type="term" value="F:zinc ion binding"/>
    <property type="evidence" value="ECO:0007669"/>
    <property type="project" value="UniProtKB-KW"/>
</dbReference>
<evidence type="ECO:0000256" key="5">
    <source>
        <dbReference type="ARBA" id="ARBA00022679"/>
    </source>
</evidence>
<evidence type="ECO:0000256" key="9">
    <source>
        <dbReference type="ARBA" id="ARBA00022771"/>
    </source>
</evidence>
<dbReference type="PROSITE" id="PS50089">
    <property type="entry name" value="ZF_RING_2"/>
    <property type="match status" value="1"/>
</dbReference>
<evidence type="ECO:0000256" key="11">
    <source>
        <dbReference type="ARBA" id="ARBA00022833"/>
    </source>
</evidence>
<evidence type="ECO:0000256" key="14">
    <source>
        <dbReference type="ARBA" id="ARBA00044508"/>
    </source>
</evidence>
<evidence type="ECO:0000313" key="19">
    <source>
        <dbReference type="EMBL" id="TFK96514.1"/>
    </source>
</evidence>
<gene>
    <name evidence="19" type="ORF">BDV98DRAFT_651704</name>
</gene>
<keyword evidence="13" id="KW-0472">Membrane</keyword>
<dbReference type="SUPFAM" id="SSF57850">
    <property type="entry name" value="RING/U-box"/>
    <property type="match status" value="3"/>
</dbReference>
<name>A0A5C3Q357_9AGAR</name>
<dbReference type="FunFam" id="3.30.40.10:FF:000051">
    <property type="entry name" value="RBR-type E3 ubiquitin transferase"/>
    <property type="match status" value="1"/>
</dbReference>
<dbReference type="Gene3D" id="3.30.40.10">
    <property type="entry name" value="Zinc/RING finger domain, C3HC4 (zinc finger)"/>
    <property type="match status" value="1"/>
</dbReference>
<dbReference type="OrthoDB" id="1431934at2759"/>
<evidence type="ECO:0000256" key="8">
    <source>
        <dbReference type="ARBA" id="ARBA00022737"/>
    </source>
</evidence>
<keyword evidence="20" id="KW-1185">Reference proteome</keyword>
<dbReference type="InterPro" id="IPR001841">
    <property type="entry name" value="Znf_RING"/>
</dbReference>
<dbReference type="PANTHER" id="PTHR11685">
    <property type="entry name" value="RBR FAMILY RING FINGER AND IBR DOMAIN-CONTAINING"/>
    <property type="match status" value="1"/>
</dbReference>
<keyword evidence="11" id="KW-0862">Zinc</keyword>
<dbReference type="GO" id="GO:0061630">
    <property type="term" value="F:ubiquitin protein ligase activity"/>
    <property type="evidence" value="ECO:0007669"/>
    <property type="project" value="UniProtKB-EC"/>
</dbReference>
<comment type="similarity">
    <text evidence="14">Belongs to the RBR family. RNF14 subfamily.</text>
</comment>
<keyword evidence="6" id="KW-0812">Transmembrane</keyword>
<evidence type="ECO:0000259" key="16">
    <source>
        <dbReference type="PROSITE" id="PS50089"/>
    </source>
</evidence>
<keyword evidence="7" id="KW-0479">Metal-binding</keyword>
<dbReference type="InterPro" id="IPR017907">
    <property type="entry name" value="Znf_RING_CS"/>
</dbReference>
<dbReference type="STRING" id="1884261.A0A5C3Q357"/>
<dbReference type="Pfam" id="PF01485">
    <property type="entry name" value="IBR"/>
    <property type="match status" value="1"/>
</dbReference>
<dbReference type="InterPro" id="IPR013083">
    <property type="entry name" value="Znf_RING/FYVE/PHD"/>
</dbReference>
<evidence type="ECO:0000256" key="7">
    <source>
        <dbReference type="ARBA" id="ARBA00022723"/>
    </source>
</evidence>
<dbReference type="InterPro" id="IPR016135">
    <property type="entry name" value="UBQ-conjugating_enzyme/RWD"/>
</dbReference>
<keyword evidence="5" id="KW-0808">Transferase</keyword>
<protein>
    <recommendedName>
        <fullName evidence="4">RBR-type E3 ubiquitin transferase</fullName>
        <ecNumber evidence="4">2.3.2.31</ecNumber>
    </recommendedName>
</protein>
<keyword evidence="9 15" id="KW-0863">Zinc-finger</keyword>
<evidence type="ECO:0000256" key="4">
    <source>
        <dbReference type="ARBA" id="ARBA00012251"/>
    </source>
</evidence>
<dbReference type="InterPro" id="IPR044066">
    <property type="entry name" value="TRIAD_supradom"/>
</dbReference>
<evidence type="ECO:0000256" key="2">
    <source>
        <dbReference type="ARBA" id="ARBA00004167"/>
    </source>
</evidence>
<evidence type="ECO:0000256" key="12">
    <source>
        <dbReference type="ARBA" id="ARBA00022989"/>
    </source>
</evidence>
<dbReference type="PROSITE" id="PS51873">
    <property type="entry name" value="TRIAD"/>
    <property type="match status" value="1"/>
</dbReference>
<evidence type="ECO:0000256" key="13">
    <source>
        <dbReference type="ARBA" id="ARBA00023136"/>
    </source>
</evidence>
<evidence type="ECO:0000256" key="3">
    <source>
        <dbReference type="ARBA" id="ARBA00004906"/>
    </source>
</evidence>
<sequence length="455" mass="52080">MSATEDELLVLESIYPDYVAAQSVDSQSGQTSLRLEVPVHLTPRKRLRIIEEHNLQAATDSSQELDLGVLPPLLLHFVLPAGYPESEPPEIVSISTSFSWLHRPRNLQVKLLELWVEGEGVLCAWIEYLENGMFFDDLDDLRSGDRDTLRLLHPTPQQLKAHLVEHEKTVQSSKFASSAFTCSLCFDAFSGAKCCQIQSCGHVFCRGCLEDFWKLLIREGDVSRITCPDPECVKKAIPAAEDDVRRVVTQEELERLRWLREKQMYDKDPSVIPCPLPFCQRPVPRPAVTEAEAASGWDRLRTCPSCSYSFCAYCKRTWHGTISHCPVPFAETFLLGYLAMEEDSEGRRAIERRYGRVNVLRLVKQHEEDSENDKWFRASTTPCPGCEIRVQKSHGCNHMTCVKCKQHFCYRCGQRLHPSNVYKHFSTPGRSCYMKLFDEATDTEWEPMDAFEDFT</sequence>
<evidence type="ECO:0000259" key="18">
    <source>
        <dbReference type="PROSITE" id="PS51873"/>
    </source>
</evidence>
<dbReference type="GO" id="GO:0031090">
    <property type="term" value="C:organelle membrane"/>
    <property type="evidence" value="ECO:0007669"/>
    <property type="project" value="UniProtKB-ARBA"/>
</dbReference>
<dbReference type="InterPro" id="IPR006575">
    <property type="entry name" value="RWD_dom"/>
</dbReference>
<dbReference type="Proteomes" id="UP000305067">
    <property type="component" value="Unassembled WGS sequence"/>
</dbReference>
<dbReference type="InterPro" id="IPR002867">
    <property type="entry name" value="IBR_dom"/>
</dbReference>
<dbReference type="SUPFAM" id="SSF54495">
    <property type="entry name" value="UBC-like"/>
    <property type="match status" value="1"/>
</dbReference>
<dbReference type="EMBL" id="ML178859">
    <property type="protein sequence ID" value="TFK96514.1"/>
    <property type="molecule type" value="Genomic_DNA"/>
</dbReference>
<dbReference type="Pfam" id="PF05773">
    <property type="entry name" value="RWD"/>
    <property type="match status" value="1"/>
</dbReference>
<feature type="domain" description="RWD" evidence="17">
    <location>
        <begin position="6"/>
        <end position="138"/>
    </location>
</feature>
<dbReference type="EC" id="2.3.2.31" evidence="4"/>
<dbReference type="GO" id="GO:0005737">
    <property type="term" value="C:cytoplasm"/>
    <property type="evidence" value="ECO:0007669"/>
    <property type="project" value="UniProtKB-ARBA"/>
</dbReference>
<evidence type="ECO:0000256" key="6">
    <source>
        <dbReference type="ARBA" id="ARBA00022692"/>
    </source>
</evidence>
<dbReference type="SMART" id="SM00647">
    <property type="entry name" value="IBR"/>
    <property type="match status" value="2"/>
</dbReference>
<dbReference type="PROSITE" id="PS00518">
    <property type="entry name" value="ZF_RING_1"/>
    <property type="match status" value="1"/>
</dbReference>
<accession>A0A5C3Q357</accession>
<dbReference type="GO" id="GO:0016567">
    <property type="term" value="P:protein ubiquitination"/>
    <property type="evidence" value="ECO:0007669"/>
    <property type="project" value="InterPro"/>
</dbReference>
<reference evidence="19 20" key="1">
    <citation type="journal article" date="2019" name="Nat. Ecol. Evol.">
        <title>Megaphylogeny resolves global patterns of mushroom evolution.</title>
        <authorList>
            <person name="Varga T."/>
            <person name="Krizsan K."/>
            <person name="Foldi C."/>
            <person name="Dima B."/>
            <person name="Sanchez-Garcia M."/>
            <person name="Sanchez-Ramirez S."/>
            <person name="Szollosi G.J."/>
            <person name="Szarkandi J.G."/>
            <person name="Papp V."/>
            <person name="Albert L."/>
            <person name="Andreopoulos W."/>
            <person name="Angelini C."/>
            <person name="Antonin V."/>
            <person name="Barry K.W."/>
            <person name="Bougher N.L."/>
            <person name="Buchanan P."/>
            <person name="Buyck B."/>
            <person name="Bense V."/>
            <person name="Catcheside P."/>
            <person name="Chovatia M."/>
            <person name="Cooper J."/>
            <person name="Damon W."/>
            <person name="Desjardin D."/>
            <person name="Finy P."/>
            <person name="Geml J."/>
            <person name="Haridas S."/>
            <person name="Hughes K."/>
            <person name="Justo A."/>
            <person name="Karasinski D."/>
            <person name="Kautmanova I."/>
            <person name="Kiss B."/>
            <person name="Kocsube S."/>
            <person name="Kotiranta H."/>
            <person name="LaButti K.M."/>
            <person name="Lechner B.E."/>
            <person name="Liimatainen K."/>
            <person name="Lipzen A."/>
            <person name="Lukacs Z."/>
            <person name="Mihaltcheva S."/>
            <person name="Morgado L.N."/>
            <person name="Niskanen T."/>
            <person name="Noordeloos M.E."/>
            <person name="Ohm R.A."/>
            <person name="Ortiz-Santana B."/>
            <person name="Ovrebo C."/>
            <person name="Racz N."/>
            <person name="Riley R."/>
            <person name="Savchenko A."/>
            <person name="Shiryaev A."/>
            <person name="Soop K."/>
            <person name="Spirin V."/>
            <person name="Szebenyi C."/>
            <person name="Tomsovsky M."/>
            <person name="Tulloss R.E."/>
            <person name="Uehling J."/>
            <person name="Grigoriev I.V."/>
            <person name="Vagvolgyi C."/>
            <person name="Papp T."/>
            <person name="Martin F.M."/>
            <person name="Miettinen O."/>
            <person name="Hibbett D.S."/>
            <person name="Nagy L.G."/>
        </authorList>
    </citation>
    <scope>NUCLEOTIDE SEQUENCE [LARGE SCALE GENOMIC DNA]</scope>
    <source>
        <strain evidence="19 20">CBS 309.79</strain>
    </source>
</reference>
<comment type="catalytic activity">
    <reaction evidence="1">
        <text>[E2 ubiquitin-conjugating enzyme]-S-ubiquitinyl-L-cysteine + [acceptor protein]-L-lysine = [E2 ubiquitin-conjugating enzyme]-L-cysteine + [acceptor protein]-N(6)-ubiquitinyl-L-lysine.</text>
        <dbReference type="EC" id="2.3.2.31"/>
    </reaction>
</comment>
<dbReference type="InterPro" id="IPR031127">
    <property type="entry name" value="E3_UB_ligase_RBR"/>
</dbReference>
<dbReference type="InterPro" id="IPR047548">
    <property type="entry name" value="Rcat_RBR_RNF14"/>
</dbReference>
<dbReference type="Gene3D" id="3.10.110.10">
    <property type="entry name" value="Ubiquitin Conjugating Enzyme"/>
    <property type="match status" value="1"/>
</dbReference>
<organism evidence="19 20">
    <name type="scientific">Pterulicium gracile</name>
    <dbReference type="NCBI Taxonomy" id="1884261"/>
    <lineage>
        <taxon>Eukaryota</taxon>
        <taxon>Fungi</taxon>
        <taxon>Dikarya</taxon>
        <taxon>Basidiomycota</taxon>
        <taxon>Agaricomycotina</taxon>
        <taxon>Agaricomycetes</taxon>
        <taxon>Agaricomycetidae</taxon>
        <taxon>Agaricales</taxon>
        <taxon>Pleurotineae</taxon>
        <taxon>Pterulaceae</taxon>
        <taxon>Pterulicium</taxon>
    </lineage>
</organism>
<dbReference type="PROSITE" id="PS50908">
    <property type="entry name" value="RWD"/>
    <property type="match status" value="1"/>
</dbReference>
<evidence type="ECO:0000256" key="10">
    <source>
        <dbReference type="ARBA" id="ARBA00022786"/>
    </source>
</evidence>
<evidence type="ECO:0000313" key="20">
    <source>
        <dbReference type="Proteomes" id="UP000305067"/>
    </source>
</evidence>
<dbReference type="CDD" id="cd23820">
    <property type="entry name" value="RWD_RNF14"/>
    <property type="match status" value="1"/>
</dbReference>
<proteinExistence type="inferred from homology"/>
<evidence type="ECO:0000259" key="17">
    <source>
        <dbReference type="PROSITE" id="PS50908"/>
    </source>
</evidence>
<feature type="domain" description="RING-type" evidence="18">
    <location>
        <begin position="178"/>
        <end position="436"/>
    </location>
</feature>
<feature type="domain" description="RING-type" evidence="16">
    <location>
        <begin position="182"/>
        <end position="228"/>
    </location>
</feature>
<dbReference type="Gene3D" id="1.20.120.1750">
    <property type="match status" value="1"/>
</dbReference>
<keyword evidence="8" id="KW-0677">Repeat</keyword>
<keyword evidence="12" id="KW-1133">Transmembrane helix</keyword>
<dbReference type="CDD" id="cd20341">
    <property type="entry name" value="BRcat_RBR_RNF14"/>
    <property type="match status" value="1"/>
</dbReference>
<keyword evidence="10" id="KW-0833">Ubl conjugation pathway</keyword>
<dbReference type="AlphaFoldDB" id="A0A5C3Q357"/>
<comment type="subcellular location">
    <subcellularLocation>
        <location evidence="2">Membrane</location>
        <topology evidence="2">Single-pass membrane protein</topology>
    </subcellularLocation>
</comment>
<comment type="pathway">
    <text evidence="3">Protein modification; protein ubiquitination.</text>
</comment>
<evidence type="ECO:0000256" key="15">
    <source>
        <dbReference type="PROSITE-ProRule" id="PRU00175"/>
    </source>
</evidence>